<proteinExistence type="predicted"/>
<dbReference type="Proteomes" id="UP000789702">
    <property type="component" value="Unassembled WGS sequence"/>
</dbReference>
<organism evidence="1 2">
    <name type="scientific">Dentiscutata heterogama</name>
    <dbReference type="NCBI Taxonomy" id="1316150"/>
    <lineage>
        <taxon>Eukaryota</taxon>
        <taxon>Fungi</taxon>
        <taxon>Fungi incertae sedis</taxon>
        <taxon>Mucoromycota</taxon>
        <taxon>Glomeromycotina</taxon>
        <taxon>Glomeromycetes</taxon>
        <taxon>Diversisporales</taxon>
        <taxon>Gigasporaceae</taxon>
        <taxon>Dentiscutata</taxon>
    </lineage>
</organism>
<evidence type="ECO:0000313" key="2">
    <source>
        <dbReference type="Proteomes" id="UP000789702"/>
    </source>
</evidence>
<evidence type="ECO:0000313" key="1">
    <source>
        <dbReference type="EMBL" id="CAG8460306.1"/>
    </source>
</evidence>
<gene>
    <name evidence="1" type="ORF">DHETER_LOCUS1249</name>
</gene>
<comment type="caution">
    <text evidence="1">The sequence shown here is derived from an EMBL/GenBank/DDBJ whole genome shotgun (WGS) entry which is preliminary data.</text>
</comment>
<dbReference type="EMBL" id="CAJVPU010000731">
    <property type="protein sequence ID" value="CAG8460306.1"/>
    <property type="molecule type" value="Genomic_DNA"/>
</dbReference>
<sequence>MPSEQLIIMIEKQEQGIKTEKPGGKMYTKKNVGICLLKDSKKTKGIKMPKISAGTINTDRIPKVDTNMTVRMPKVYFIINLHYTRKSGLFTSI</sequence>
<reference evidence="1" key="1">
    <citation type="submission" date="2021-06" db="EMBL/GenBank/DDBJ databases">
        <authorList>
            <person name="Kallberg Y."/>
            <person name="Tangrot J."/>
            <person name="Rosling A."/>
        </authorList>
    </citation>
    <scope>NUCLEOTIDE SEQUENCE</scope>
    <source>
        <strain evidence="1">IL203A</strain>
    </source>
</reference>
<name>A0ACA9K9K5_9GLOM</name>
<keyword evidence="2" id="KW-1185">Reference proteome</keyword>
<protein>
    <submittedName>
        <fullName evidence="1">17448_t:CDS:1</fullName>
    </submittedName>
</protein>
<accession>A0ACA9K9K5</accession>